<protein>
    <submittedName>
        <fullName evidence="2">Peptidase_S24 domain-containing protein</fullName>
    </submittedName>
</protein>
<name>A0A1I7TNZ3_9PELO</name>
<dbReference type="AlphaFoldDB" id="A0A1I7TNZ3"/>
<evidence type="ECO:0000313" key="2">
    <source>
        <dbReference type="WBParaSite" id="Csp11.Scaffold629.g10329.t1"/>
    </source>
</evidence>
<dbReference type="Proteomes" id="UP000095282">
    <property type="component" value="Unplaced"/>
</dbReference>
<reference evidence="2" key="1">
    <citation type="submission" date="2016-11" db="UniProtKB">
        <authorList>
            <consortium name="WormBaseParasite"/>
        </authorList>
    </citation>
    <scope>IDENTIFICATION</scope>
</reference>
<evidence type="ECO:0000313" key="1">
    <source>
        <dbReference type="Proteomes" id="UP000095282"/>
    </source>
</evidence>
<dbReference type="WBParaSite" id="Csp11.Scaffold629.g10329.t1">
    <property type="protein sequence ID" value="Csp11.Scaffold629.g10329.t1"/>
    <property type="gene ID" value="Csp11.Scaffold629.g10329"/>
</dbReference>
<proteinExistence type="predicted"/>
<sequence>MKKLKIFKIHSALDVCIVGEWVVDWTVEPITGTSTLFETSIKTNGSQDAKAMKEAWRRSSTTIPPKMLVDSRLMFSLRMRKEAMQYVEITDSSELEDYGQSPEKLFIGDILAVKGLAIVAKYRSTGYP</sequence>
<organism evidence="1 2">
    <name type="scientific">Caenorhabditis tropicalis</name>
    <dbReference type="NCBI Taxonomy" id="1561998"/>
    <lineage>
        <taxon>Eukaryota</taxon>
        <taxon>Metazoa</taxon>
        <taxon>Ecdysozoa</taxon>
        <taxon>Nematoda</taxon>
        <taxon>Chromadorea</taxon>
        <taxon>Rhabditida</taxon>
        <taxon>Rhabditina</taxon>
        <taxon>Rhabditomorpha</taxon>
        <taxon>Rhabditoidea</taxon>
        <taxon>Rhabditidae</taxon>
        <taxon>Peloderinae</taxon>
        <taxon>Caenorhabditis</taxon>
    </lineage>
</organism>
<accession>A0A1I7TNZ3</accession>
<keyword evidence="1" id="KW-1185">Reference proteome</keyword>